<dbReference type="EMBL" id="KN825522">
    <property type="protein sequence ID" value="KIK90371.1"/>
    <property type="molecule type" value="Genomic_DNA"/>
</dbReference>
<protein>
    <submittedName>
        <fullName evidence="2">Uncharacterized protein</fullName>
    </submittedName>
</protein>
<keyword evidence="3" id="KW-1185">Reference proteome</keyword>
<dbReference type="HOGENOM" id="CLU_051706_1_0_1"/>
<evidence type="ECO:0000313" key="2">
    <source>
        <dbReference type="EMBL" id="KIK90371.1"/>
    </source>
</evidence>
<name>A0A0D0DRJ3_9AGAM</name>
<reference evidence="3" key="2">
    <citation type="submission" date="2015-01" db="EMBL/GenBank/DDBJ databases">
        <title>Evolutionary Origins and Diversification of the Mycorrhizal Mutualists.</title>
        <authorList>
            <consortium name="DOE Joint Genome Institute"/>
            <consortium name="Mycorrhizal Genomics Consortium"/>
            <person name="Kohler A."/>
            <person name="Kuo A."/>
            <person name="Nagy L.G."/>
            <person name="Floudas D."/>
            <person name="Copeland A."/>
            <person name="Barry K.W."/>
            <person name="Cichocki N."/>
            <person name="Veneault-Fourrey C."/>
            <person name="LaButti K."/>
            <person name="Lindquist E.A."/>
            <person name="Lipzen A."/>
            <person name="Lundell T."/>
            <person name="Morin E."/>
            <person name="Murat C."/>
            <person name="Riley R."/>
            <person name="Ohm R."/>
            <person name="Sun H."/>
            <person name="Tunlid A."/>
            <person name="Henrissat B."/>
            <person name="Grigoriev I.V."/>
            <person name="Hibbett D.S."/>
            <person name="Martin F."/>
        </authorList>
    </citation>
    <scope>NUCLEOTIDE SEQUENCE [LARGE SCALE GENOMIC DNA]</scope>
    <source>
        <strain evidence="3">Ve08.2h10</strain>
    </source>
</reference>
<accession>A0A0D0DRJ3</accession>
<proteinExistence type="predicted"/>
<dbReference type="Proteomes" id="UP000054538">
    <property type="component" value="Unassembled WGS sequence"/>
</dbReference>
<gene>
    <name evidence="2" type="ORF">PAXRUDRAFT_14362</name>
</gene>
<feature type="compositionally biased region" description="Polar residues" evidence="1">
    <location>
        <begin position="261"/>
        <end position="273"/>
    </location>
</feature>
<evidence type="ECO:0000313" key="3">
    <source>
        <dbReference type="Proteomes" id="UP000054538"/>
    </source>
</evidence>
<dbReference type="InParanoid" id="A0A0D0DRJ3"/>
<feature type="compositionally biased region" description="Low complexity" evidence="1">
    <location>
        <begin position="281"/>
        <end position="295"/>
    </location>
</feature>
<feature type="region of interest" description="Disordered" evidence="1">
    <location>
        <begin position="226"/>
        <end position="299"/>
    </location>
</feature>
<feature type="compositionally biased region" description="Polar residues" evidence="1">
    <location>
        <begin position="233"/>
        <end position="248"/>
    </location>
</feature>
<organism evidence="2 3">
    <name type="scientific">Paxillus rubicundulus Ve08.2h10</name>
    <dbReference type="NCBI Taxonomy" id="930991"/>
    <lineage>
        <taxon>Eukaryota</taxon>
        <taxon>Fungi</taxon>
        <taxon>Dikarya</taxon>
        <taxon>Basidiomycota</taxon>
        <taxon>Agaricomycotina</taxon>
        <taxon>Agaricomycetes</taxon>
        <taxon>Agaricomycetidae</taxon>
        <taxon>Boletales</taxon>
        <taxon>Paxilineae</taxon>
        <taxon>Paxillaceae</taxon>
        <taxon>Paxillus</taxon>
    </lineage>
</organism>
<evidence type="ECO:0000256" key="1">
    <source>
        <dbReference type="SAM" id="MobiDB-lite"/>
    </source>
</evidence>
<reference evidence="2 3" key="1">
    <citation type="submission" date="2014-04" db="EMBL/GenBank/DDBJ databases">
        <authorList>
            <consortium name="DOE Joint Genome Institute"/>
            <person name="Kuo A."/>
            <person name="Kohler A."/>
            <person name="Jargeat P."/>
            <person name="Nagy L.G."/>
            <person name="Floudas D."/>
            <person name="Copeland A."/>
            <person name="Barry K.W."/>
            <person name="Cichocki N."/>
            <person name="Veneault-Fourrey C."/>
            <person name="LaButti K."/>
            <person name="Lindquist E.A."/>
            <person name="Lipzen A."/>
            <person name="Lundell T."/>
            <person name="Morin E."/>
            <person name="Murat C."/>
            <person name="Sun H."/>
            <person name="Tunlid A."/>
            <person name="Henrissat B."/>
            <person name="Grigoriev I.V."/>
            <person name="Hibbett D.S."/>
            <person name="Martin F."/>
            <person name="Nordberg H.P."/>
            <person name="Cantor M.N."/>
            <person name="Hua S.X."/>
        </authorList>
    </citation>
    <scope>NUCLEOTIDE SEQUENCE [LARGE SCALE GENOMIC DNA]</scope>
    <source>
        <strain evidence="2 3">Ve08.2h10</strain>
    </source>
</reference>
<sequence>MPHSLFTEEQLTLLEGVLNKYCEISGQGKVTQKEAIVTQVTQKFVTMHHENDIEATKKLQNSVKNWLNNWSWELTDEEEYFQKTNWFTVFTSKNANQIKEETQKLTEVAPSSPGYAQYWQKAVSALSKTLSDGEQQTYVDLVVEWNTKGVPKDVQMNYLPEKPSLEIKDPLHMSKDNVESILHHWKERQENQFLRPIFAFKDTAKQSRKTTECTLSNITQAMPCNVTPAIPPHNNSPKSVAALSQQSKACEPLPNAEPMANVSTPITSSFSQTEHNHGSIDDSSSESSSDSNESENTVELWQCPNQHGATVEGQVEFLRSLSDRNEYLGLINVLHLTQVRTGSVEDALLGRLDWKYDNFHLPPEGHT</sequence>
<dbReference type="AlphaFoldDB" id="A0A0D0DRJ3"/>